<evidence type="ECO:0000313" key="2">
    <source>
        <dbReference type="Proteomes" id="UP000314294"/>
    </source>
</evidence>
<gene>
    <name evidence="1" type="ORF">EYF80_004989</name>
</gene>
<name>A0A4Z2J4X3_9TELE</name>
<protein>
    <submittedName>
        <fullName evidence="1">Uncharacterized protein</fullName>
    </submittedName>
</protein>
<reference evidence="1 2" key="1">
    <citation type="submission" date="2019-03" db="EMBL/GenBank/DDBJ databases">
        <title>First draft genome of Liparis tanakae, snailfish: a comprehensive survey of snailfish specific genes.</title>
        <authorList>
            <person name="Kim W."/>
            <person name="Song I."/>
            <person name="Jeong J.-H."/>
            <person name="Kim D."/>
            <person name="Kim S."/>
            <person name="Ryu S."/>
            <person name="Song J.Y."/>
            <person name="Lee S.K."/>
        </authorList>
    </citation>
    <scope>NUCLEOTIDE SEQUENCE [LARGE SCALE GENOMIC DNA]</scope>
    <source>
        <tissue evidence="1">Muscle</tissue>
    </source>
</reference>
<dbReference type="AlphaFoldDB" id="A0A4Z2J4X3"/>
<proteinExistence type="predicted"/>
<comment type="caution">
    <text evidence="1">The sequence shown here is derived from an EMBL/GenBank/DDBJ whole genome shotgun (WGS) entry which is preliminary data.</text>
</comment>
<dbReference type="EMBL" id="SRLO01000024">
    <property type="protein sequence ID" value="TNN84944.1"/>
    <property type="molecule type" value="Genomic_DNA"/>
</dbReference>
<evidence type="ECO:0000313" key="1">
    <source>
        <dbReference type="EMBL" id="TNN84944.1"/>
    </source>
</evidence>
<dbReference type="Proteomes" id="UP000314294">
    <property type="component" value="Unassembled WGS sequence"/>
</dbReference>
<accession>A0A4Z2J4X3</accession>
<organism evidence="1 2">
    <name type="scientific">Liparis tanakae</name>
    <name type="common">Tanaka's snailfish</name>
    <dbReference type="NCBI Taxonomy" id="230148"/>
    <lineage>
        <taxon>Eukaryota</taxon>
        <taxon>Metazoa</taxon>
        <taxon>Chordata</taxon>
        <taxon>Craniata</taxon>
        <taxon>Vertebrata</taxon>
        <taxon>Euteleostomi</taxon>
        <taxon>Actinopterygii</taxon>
        <taxon>Neopterygii</taxon>
        <taxon>Teleostei</taxon>
        <taxon>Neoteleostei</taxon>
        <taxon>Acanthomorphata</taxon>
        <taxon>Eupercaria</taxon>
        <taxon>Perciformes</taxon>
        <taxon>Cottioidei</taxon>
        <taxon>Cottales</taxon>
        <taxon>Liparidae</taxon>
        <taxon>Liparis</taxon>
    </lineage>
</organism>
<keyword evidence="2" id="KW-1185">Reference proteome</keyword>
<sequence length="184" mass="19703">MCSLIGLKGLLSQFIRPRNDELKNLQWSTEEDEKGQRCPVIVSRGGEKLYRQGEKRRRNFVSHQILTVNILAGRAAVPTCIRAGLLQGVLTLSGREASDRGPRARGEAAGGPVEGAVLAGGVGALLGGGRSPATFGPKQAALALGRPLRRPLRWTLRLALGLLRLGAGRTELGAGRTELGRQRR</sequence>